<keyword evidence="1" id="KW-1133">Transmembrane helix</keyword>
<evidence type="ECO:0000313" key="3">
    <source>
        <dbReference type="Proteomes" id="UP001499924"/>
    </source>
</evidence>
<dbReference type="EMBL" id="BAAAVV010000002">
    <property type="protein sequence ID" value="GAA3162391.1"/>
    <property type="molecule type" value="Genomic_DNA"/>
</dbReference>
<gene>
    <name evidence="2" type="ORF">GCM10010531_12740</name>
</gene>
<reference evidence="3" key="1">
    <citation type="journal article" date="2019" name="Int. J. Syst. Evol. Microbiol.">
        <title>The Global Catalogue of Microorganisms (GCM) 10K type strain sequencing project: providing services to taxonomists for standard genome sequencing and annotation.</title>
        <authorList>
            <consortium name="The Broad Institute Genomics Platform"/>
            <consortium name="The Broad Institute Genome Sequencing Center for Infectious Disease"/>
            <person name="Wu L."/>
            <person name="Ma J."/>
        </authorList>
    </citation>
    <scope>NUCLEOTIDE SEQUENCE [LARGE SCALE GENOMIC DNA]</scope>
    <source>
        <strain evidence="3">JCM 15614</strain>
    </source>
</reference>
<keyword evidence="3" id="KW-1185">Reference proteome</keyword>
<proteinExistence type="predicted"/>
<name>A0ABP6NZF0_9ACTN</name>
<feature type="transmembrane region" description="Helical" evidence="1">
    <location>
        <begin position="12"/>
        <end position="32"/>
    </location>
</feature>
<accession>A0ABP6NZF0</accession>
<sequence length="163" mass="16355">MSGARLTRDQATQLAVAATVYAGLTGLAFARPAAGRRALGLFFALMGLGVNGVLTLRPPAQFAALADGAPWGWYRAVGRGLTVPAPRVFGAVMAAGESALAAAILSPDPAARVGLLGAAAFAVGITPLGAATAANPVLAAGALHLARREWDRAAFARSRPSIA</sequence>
<organism evidence="2 3">
    <name type="scientific">Blastococcus jejuensis</name>
    <dbReference type="NCBI Taxonomy" id="351224"/>
    <lineage>
        <taxon>Bacteria</taxon>
        <taxon>Bacillati</taxon>
        <taxon>Actinomycetota</taxon>
        <taxon>Actinomycetes</taxon>
        <taxon>Geodermatophilales</taxon>
        <taxon>Geodermatophilaceae</taxon>
        <taxon>Blastococcus</taxon>
    </lineage>
</organism>
<dbReference type="Proteomes" id="UP001499924">
    <property type="component" value="Unassembled WGS sequence"/>
</dbReference>
<keyword evidence="1" id="KW-0812">Transmembrane</keyword>
<evidence type="ECO:0000256" key="1">
    <source>
        <dbReference type="SAM" id="Phobius"/>
    </source>
</evidence>
<comment type="caution">
    <text evidence="2">The sequence shown here is derived from an EMBL/GenBank/DDBJ whole genome shotgun (WGS) entry which is preliminary data.</text>
</comment>
<evidence type="ECO:0000313" key="2">
    <source>
        <dbReference type="EMBL" id="GAA3162391.1"/>
    </source>
</evidence>
<evidence type="ECO:0008006" key="4">
    <source>
        <dbReference type="Google" id="ProtNLM"/>
    </source>
</evidence>
<feature type="transmembrane region" description="Helical" evidence="1">
    <location>
        <begin position="38"/>
        <end position="56"/>
    </location>
</feature>
<keyword evidence="1" id="KW-0472">Membrane</keyword>
<protein>
    <recommendedName>
        <fullName evidence="4">DoxX-like family protein</fullName>
    </recommendedName>
</protein>